<dbReference type="InParanoid" id="A0A259TXB4"/>
<evidence type="ECO:0000256" key="3">
    <source>
        <dbReference type="ARBA" id="ARBA00023180"/>
    </source>
</evidence>
<dbReference type="Pfam" id="PF14312">
    <property type="entry name" value="FG-GAP_2"/>
    <property type="match status" value="6"/>
</dbReference>
<keyword evidence="7" id="KW-1185">Reference proteome</keyword>
<gene>
    <name evidence="6" type="ORF">BSZ36_05085</name>
</gene>
<dbReference type="EMBL" id="MQWB01000001">
    <property type="protein sequence ID" value="OZC02403.1"/>
    <property type="molecule type" value="Genomic_DNA"/>
</dbReference>
<dbReference type="GO" id="GO:0016020">
    <property type="term" value="C:membrane"/>
    <property type="evidence" value="ECO:0007669"/>
    <property type="project" value="InterPro"/>
</dbReference>
<feature type="signal peptide" evidence="4">
    <location>
        <begin position="1"/>
        <end position="23"/>
    </location>
</feature>
<dbReference type="RefSeq" id="WP_094546628.1">
    <property type="nucleotide sequence ID" value="NZ_MQWB01000001.1"/>
</dbReference>
<evidence type="ECO:0000259" key="5">
    <source>
        <dbReference type="SMART" id="SM00736"/>
    </source>
</evidence>
<evidence type="ECO:0000313" key="6">
    <source>
        <dbReference type="EMBL" id="OZC02403.1"/>
    </source>
</evidence>
<sequence length="1478" mass="149896">MRIPFHLAALSLLAALLVPTTSAQTFSPEATSFAVEAEAQGLAAPQARALADAVEAAVDKMADQNEDQILRASNGGAGDFFGFSVSLSGGRALVGALGEDGPTGGTRSSGAAYVFDFDGTSWAETAILRASNAEVDDQFGRSVSLSGDRALVGAPGEDGPTGGTRSSGAAYVFDFDGTSWAETAILRASNGGAGDFFGFSVSLSGGRALVGALGEDGPTGGTRSSGAAYVFDFDGTSWAETAVLRANDAEVDDQFGSSVSLSGDRALVGAPGERGASNGTSGSVAAYVFELSGGAWAETAVLRANDAEVGDIFRVAVSLSGDRALVSAYLLDFPENYENASGAAYVFELSGGAWAETAVLRANDAGAGDFFGSSVSLSGGRALVGAPGEAGPKDGMTFSGAAYDFEVSEPLTAVSDAVTIAEDSTAVIPVLDNDTGNGLTIMSASGASHGTLTVLSSASAPDSIRYVPDPDFFGTDQFVYVVTSGGEQATALVDVTITPVNDAPVAVTDEVTTSEDVTVSVDVLANDTDPDGDDLSITGIPEQPDNGVAGIQNGLLVYTPNANYLGEDLVLYTVSDGIEDTFGRVMITVNGLNDAPVAVDDVAVTDEDEAVTITVLVNDSDPDTGTELAIVNVSDPSNGSVTLNDDGTITYTPEADFNGTDRFDYTIDDGGGPVGSPQSVVKRARSIATVTVTVRPVNDAPLAEADVVSTVEDEALEIAVLANDTDADGDDLTVTALGDPASGSVSTDGTSVTYTPEADFNGTDEFTYVVADAAGVTAQATVTVTIRAVNDAPVFTSEPVATVREGALYRYDIVATDVDGDDVSFSATDLPSWLTLTGNGDNTASLTGTPTDSEVGSYEIVLTAQDATDATSQEFSLSVTDEENAPVANADTAETPEDTAVTVDVLANDTDADNDALEISGVSEAPQNGTAELADGGVRYTPAADFVGTDVFRYTVTDGRFTSAARVTVTVGGRNDAPIAVDDAVSTAEDVAVVVQVLANDSDPDDGSALAVTSVSQAAHGTTTVDDDGAVTYTPEDDFNGTDEFTYTVDDGQGPVGSPTGLRKATSQATVRVTVTPVNDAPVANDDVASTGEDNPVSIEVLANDTDPDGDALRVNAAGGASFGDVAISGGMVVTYTPDDGFTGQDSFLYTVFDGNGGTSQARVSVTVSDLSPVARDDAATTVEDTAVSIDVLANDESRVGEPLSVASVSGASNGTVSVESAGTVLYTPEADFSGEDTFTYATSDTGGSASGTVTVTVTSVNDAPLASVVTAPSGTLMLSGDQGTPVPLAWSAATDPDGDAVDYRWELASTASFATRLLTVTSSTTSAETTYGALADALATIGIGAGQSIEVFQRVVSSDGTLETAGTASALTIERGVMTAGEDSAPLAFGLSAGAPNPTRGALTVLVDLPSASAIHVEVFDLLGRQMHEMEAQLAAGRDVALAIDLSALQPGIYAYRVTASLPTGEEVRAGRVTLVR</sequence>
<name>A0A259TXB4_9BACT</name>
<organism evidence="6 7">
    <name type="scientific">Rubricoccus marinus</name>
    <dbReference type="NCBI Taxonomy" id="716817"/>
    <lineage>
        <taxon>Bacteria</taxon>
        <taxon>Pseudomonadati</taxon>
        <taxon>Rhodothermota</taxon>
        <taxon>Rhodothermia</taxon>
        <taxon>Rhodothermales</taxon>
        <taxon>Rubricoccaceae</taxon>
        <taxon>Rubricoccus</taxon>
    </lineage>
</organism>
<evidence type="ECO:0000313" key="7">
    <source>
        <dbReference type="Proteomes" id="UP000216446"/>
    </source>
</evidence>
<evidence type="ECO:0000256" key="4">
    <source>
        <dbReference type="SAM" id="SignalP"/>
    </source>
</evidence>
<feature type="domain" description="Dystroglycan-type cadherin-like" evidence="5">
    <location>
        <begin position="793"/>
        <end position="886"/>
    </location>
</feature>
<dbReference type="InterPro" id="IPR015919">
    <property type="entry name" value="Cadherin-like_sf"/>
</dbReference>
<keyword evidence="1 4" id="KW-0732">Signal</keyword>
<keyword evidence="2" id="KW-0677">Repeat</keyword>
<dbReference type="OrthoDB" id="9805017at2"/>
<dbReference type="InterPro" id="IPR028994">
    <property type="entry name" value="Integrin_alpha_N"/>
</dbReference>
<dbReference type="Pfam" id="PF05345">
    <property type="entry name" value="He_PIG"/>
    <property type="match status" value="1"/>
</dbReference>
<accession>A0A259TXB4</accession>
<dbReference type="SMART" id="SM00736">
    <property type="entry name" value="CADG"/>
    <property type="match status" value="1"/>
</dbReference>
<dbReference type="GO" id="GO:0005509">
    <property type="term" value="F:calcium ion binding"/>
    <property type="evidence" value="ECO:0007669"/>
    <property type="project" value="InterPro"/>
</dbReference>
<dbReference type="Pfam" id="PF17963">
    <property type="entry name" value="Big_9"/>
    <property type="match status" value="8"/>
</dbReference>
<dbReference type="Gene3D" id="2.60.40.2810">
    <property type="match status" value="4"/>
</dbReference>
<dbReference type="PANTHER" id="PTHR36220">
    <property type="entry name" value="UNNAMED PRODUCT"/>
    <property type="match status" value="1"/>
</dbReference>
<dbReference type="Gene3D" id="2.60.40.3440">
    <property type="match status" value="3"/>
</dbReference>
<dbReference type="InterPro" id="IPR013519">
    <property type="entry name" value="Int_alpha_beta-p"/>
</dbReference>
<dbReference type="InterPro" id="IPR013517">
    <property type="entry name" value="FG-GAP"/>
</dbReference>
<dbReference type="InterPro" id="IPR006644">
    <property type="entry name" value="Cadg"/>
</dbReference>
<evidence type="ECO:0000256" key="2">
    <source>
        <dbReference type="ARBA" id="ARBA00022737"/>
    </source>
</evidence>
<reference evidence="6 7" key="1">
    <citation type="submission" date="2016-11" db="EMBL/GenBank/DDBJ databases">
        <title>Study of marine rhodopsin-containing bacteria.</title>
        <authorList>
            <person name="Yoshizawa S."/>
            <person name="Kumagai Y."/>
            <person name="Kogure K."/>
        </authorList>
    </citation>
    <scope>NUCLEOTIDE SEQUENCE [LARGE SCALE GENOMIC DNA]</scope>
    <source>
        <strain evidence="6 7">SG-29</strain>
    </source>
</reference>
<feature type="chain" id="PRO_5012423981" description="Dystroglycan-type cadherin-like domain-containing protein" evidence="4">
    <location>
        <begin position="24"/>
        <end position="1478"/>
    </location>
</feature>
<evidence type="ECO:0000256" key="1">
    <source>
        <dbReference type="ARBA" id="ARBA00022729"/>
    </source>
</evidence>
<dbReference type="Proteomes" id="UP000216446">
    <property type="component" value="Unassembled WGS sequence"/>
</dbReference>
<dbReference type="SUPFAM" id="SSF50965">
    <property type="entry name" value="Galactose oxidase, central domain"/>
    <property type="match status" value="1"/>
</dbReference>
<dbReference type="SMART" id="SM00191">
    <property type="entry name" value="Int_alpha"/>
    <property type="match status" value="4"/>
</dbReference>
<dbReference type="Gene3D" id="2.60.40.10">
    <property type="entry name" value="Immunoglobulins"/>
    <property type="match status" value="2"/>
</dbReference>
<dbReference type="NCBIfam" id="NF012211">
    <property type="entry name" value="tand_rpt_95"/>
    <property type="match status" value="8"/>
</dbReference>
<dbReference type="SUPFAM" id="SSF49313">
    <property type="entry name" value="Cadherin-like"/>
    <property type="match status" value="1"/>
</dbReference>
<dbReference type="InterPro" id="IPR013783">
    <property type="entry name" value="Ig-like_fold"/>
</dbReference>
<comment type="caution">
    <text evidence="6">The sequence shown here is derived from an EMBL/GenBank/DDBJ whole genome shotgun (WGS) entry which is preliminary data.</text>
</comment>
<dbReference type="PANTHER" id="PTHR36220:SF1">
    <property type="entry name" value="GAMMA TUBULIN COMPLEX COMPONENT C-TERMINAL DOMAIN-CONTAINING PROTEIN"/>
    <property type="match status" value="1"/>
</dbReference>
<proteinExistence type="predicted"/>
<protein>
    <recommendedName>
        <fullName evidence="5">Dystroglycan-type cadherin-like domain-containing protein</fullName>
    </recommendedName>
</protein>
<dbReference type="InterPro" id="IPR011043">
    <property type="entry name" value="Gal_Oxase/kelch_b-propeller"/>
</dbReference>
<dbReference type="Gene3D" id="2.130.10.130">
    <property type="entry name" value="Integrin alpha, N-terminal"/>
    <property type="match status" value="2"/>
</dbReference>
<keyword evidence="3" id="KW-0325">Glycoprotein</keyword>